<evidence type="ECO:0000313" key="1">
    <source>
        <dbReference type="EMBL" id="VBB17803.1"/>
    </source>
</evidence>
<accession>A0A5K0U8X8</accession>
<protein>
    <submittedName>
        <fullName evidence="1">DHH family phosphohydrolase</fullName>
    </submittedName>
</protein>
<gene>
    <name evidence="1" type="ORF">YASMINEVIRUS_266</name>
</gene>
<dbReference type="EMBL" id="UPSH01000001">
    <property type="protein sequence ID" value="VBB17803.1"/>
    <property type="molecule type" value="Genomic_DNA"/>
</dbReference>
<dbReference type="PANTHER" id="PTHR42146:SF1">
    <property type="entry name" value="OLIGORIBONUCLEASE NRNB"/>
    <property type="match status" value="1"/>
</dbReference>
<name>A0A5K0U8X8_9VIRU</name>
<dbReference type="SUPFAM" id="SSF64182">
    <property type="entry name" value="DHH phosphoesterases"/>
    <property type="match status" value="1"/>
</dbReference>
<dbReference type="Proteomes" id="UP000594342">
    <property type="component" value="Unassembled WGS sequence"/>
</dbReference>
<comment type="caution">
    <text evidence="1">The sequence shown here is derived from an EMBL/GenBank/DDBJ whole genome shotgun (WGS) entry which is preliminary data.</text>
</comment>
<proteinExistence type="predicted"/>
<dbReference type="InterPro" id="IPR038763">
    <property type="entry name" value="DHH_sf"/>
</dbReference>
<keyword evidence="1" id="KW-0378">Hydrolase</keyword>
<sequence>METDKKTQLDQTPKPDFRTFKFQHAYPELEAKYAFEGKRLSQNKNKINFVVTHGNCSDGFMSSTIVRRYLREQGVDLSTVTFYNAYYGNDFSKLPEMMKDKYVVICDFSFPKFLFDKMVEATNGNILILDHHMTAQKSLQDVPSEFLTFDMKHSGAFITWVYFFGFDNVPKTVLYVEDNDIWTKKLPQTREFTAYMFSRKFDYDEYEKFFDDTYLLEQAFPVGSGMVMQNDAYIEQLNKKSIPQLVELNGRYYFVSCLNTPILKSELGNYVLTVHKNANLSMMYSHDPYYGNTAISYRSMDDRSDSTEIAKINGGGGHRNASGAGIPFMVNSPPGRVVDQYRAYFMLDSVYETTISEKHFLALNTATTAKYMVAYLMQERFINDEGKVRNKPRTDAGLPGYQEGLCVMRNRYENPDYDRVYSGAYGWSFDGFTNTNKITLKTLPGVINAEKLANIQLDGSVKVDELKNNVYVITAPASINIEQLISLLM</sequence>
<keyword evidence="2" id="KW-1185">Reference proteome</keyword>
<dbReference type="GO" id="GO:0016787">
    <property type="term" value="F:hydrolase activity"/>
    <property type="evidence" value="ECO:0007669"/>
    <property type="project" value="UniProtKB-KW"/>
</dbReference>
<dbReference type="PANTHER" id="PTHR42146">
    <property type="entry name" value="3',5'-CYCLIC-NUCLEOTIDE PHOSPHODIESTERASE"/>
    <property type="match status" value="1"/>
</dbReference>
<organism evidence="1 2">
    <name type="scientific">Yasminevirus sp. GU-2018</name>
    <dbReference type="NCBI Taxonomy" id="2420051"/>
    <lineage>
        <taxon>Viruses</taxon>
        <taxon>Varidnaviria</taxon>
        <taxon>Bamfordvirae</taxon>
        <taxon>Nucleocytoviricota</taxon>
        <taxon>Megaviricetes</taxon>
        <taxon>Imitervirales</taxon>
        <taxon>Mimiviridae</taxon>
        <taxon>Klosneuvirinae</taxon>
        <taxon>Yasminevirus</taxon>
        <taxon>Yasminevirus saudimassiliense</taxon>
    </lineage>
</organism>
<dbReference type="InterPro" id="IPR052968">
    <property type="entry name" value="Nucleotide_metab_enz"/>
</dbReference>
<reference evidence="1 2" key="1">
    <citation type="submission" date="2018-10" db="EMBL/GenBank/DDBJ databases">
        <authorList>
            <consortium name="IHU Genomes"/>
        </authorList>
    </citation>
    <scope>NUCLEOTIDE SEQUENCE [LARGE SCALE GENOMIC DNA]</scope>
    <source>
        <strain evidence="1 2">A1</strain>
    </source>
</reference>
<dbReference type="Gene3D" id="3.10.310.30">
    <property type="match status" value="1"/>
</dbReference>
<evidence type="ECO:0000313" key="2">
    <source>
        <dbReference type="Proteomes" id="UP000594342"/>
    </source>
</evidence>